<dbReference type="InterPro" id="IPR036388">
    <property type="entry name" value="WH-like_DNA-bd_sf"/>
</dbReference>
<dbReference type="OrthoDB" id="9803630at2"/>
<organism evidence="5 6">
    <name type="scientific">Roseivivax jejudonensis</name>
    <dbReference type="NCBI Taxonomy" id="1529041"/>
    <lineage>
        <taxon>Bacteria</taxon>
        <taxon>Pseudomonadati</taxon>
        <taxon>Pseudomonadota</taxon>
        <taxon>Alphaproteobacteria</taxon>
        <taxon>Rhodobacterales</taxon>
        <taxon>Roseobacteraceae</taxon>
        <taxon>Roseivivax</taxon>
    </lineage>
</organism>
<accession>A0A1X6YT71</accession>
<evidence type="ECO:0000256" key="2">
    <source>
        <dbReference type="ARBA" id="ARBA00023125"/>
    </source>
</evidence>
<gene>
    <name evidence="5" type="primary">lasR</name>
    <name evidence="5" type="ORF">ROJ8625_01350</name>
</gene>
<dbReference type="RefSeq" id="WP_085791094.1">
    <property type="nucleotide sequence ID" value="NZ_FWFK01000002.1"/>
</dbReference>
<dbReference type="PROSITE" id="PS50043">
    <property type="entry name" value="HTH_LUXR_2"/>
    <property type="match status" value="1"/>
</dbReference>
<dbReference type="Gene3D" id="3.30.450.80">
    <property type="entry name" value="Transcription factor LuxR-like, autoinducer-binding domain"/>
    <property type="match status" value="1"/>
</dbReference>
<dbReference type="SMART" id="SM00421">
    <property type="entry name" value="HTH_LUXR"/>
    <property type="match status" value="1"/>
</dbReference>
<dbReference type="InterPro" id="IPR000792">
    <property type="entry name" value="Tscrpt_reg_LuxR_C"/>
</dbReference>
<evidence type="ECO:0000256" key="1">
    <source>
        <dbReference type="ARBA" id="ARBA00023015"/>
    </source>
</evidence>
<dbReference type="Proteomes" id="UP000193570">
    <property type="component" value="Unassembled WGS sequence"/>
</dbReference>
<dbReference type="GO" id="GO:0003677">
    <property type="term" value="F:DNA binding"/>
    <property type="evidence" value="ECO:0007669"/>
    <property type="project" value="UniProtKB-KW"/>
</dbReference>
<dbReference type="SUPFAM" id="SSF75516">
    <property type="entry name" value="Pheromone-binding domain of LuxR-like quorum-sensing transcription factors"/>
    <property type="match status" value="1"/>
</dbReference>
<keyword evidence="1" id="KW-0805">Transcription regulation</keyword>
<dbReference type="GO" id="GO:0006355">
    <property type="term" value="P:regulation of DNA-templated transcription"/>
    <property type="evidence" value="ECO:0007669"/>
    <property type="project" value="InterPro"/>
</dbReference>
<dbReference type="Pfam" id="PF00196">
    <property type="entry name" value="GerE"/>
    <property type="match status" value="1"/>
</dbReference>
<dbReference type="EMBL" id="FWFK01000002">
    <property type="protein sequence ID" value="SLN30104.1"/>
    <property type="molecule type" value="Genomic_DNA"/>
</dbReference>
<sequence length="233" mass="26205">MSLTEHKSNGTREDHVIDFLKRICDQHGLDDAAYAGANPISGRLHGFMTYAPDWQAHYAKNQFHRIDPTLIEARRSIAPVDWTRLEPSENFDKVFRDAHDFGIGSVGMTIPVRGPLGDVGSLSVTSKLPREEWMKLRKEVVHYLQTYAVNIHDQVMREDKLMSALTDHALSTREVEILQWIAAGKSQSDIGDILSISHRTVEVHLRSARTKLNALTTAQAIGRAIARGLIYPE</sequence>
<dbReference type="AlphaFoldDB" id="A0A1X6YT71"/>
<dbReference type="InterPro" id="IPR036693">
    <property type="entry name" value="TF_LuxR_autoind-bd_dom_sf"/>
</dbReference>
<keyword evidence="6" id="KW-1185">Reference proteome</keyword>
<dbReference type="PANTHER" id="PTHR44688:SF16">
    <property type="entry name" value="DNA-BINDING TRANSCRIPTIONAL ACTIVATOR DEVR_DOSR"/>
    <property type="match status" value="1"/>
</dbReference>
<dbReference type="SUPFAM" id="SSF46894">
    <property type="entry name" value="C-terminal effector domain of the bipartite response regulators"/>
    <property type="match status" value="1"/>
</dbReference>
<evidence type="ECO:0000259" key="4">
    <source>
        <dbReference type="PROSITE" id="PS50043"/>
    </source>
</evidence>
<protein>
    <submittedName>
        <fullName evidence="5">Transcriptional activator protein LasR</fullName>
    </submittedName>
</protein>
<dbReference type="Pfam" id="PF03472">
    <property type="entry name" value="Autoind_bind"/>
    <property type="match status" value="1"/>
</dbReference>
<dbReference type="InterPro" id="IPR005143">
    <property type="entry name" value="TF_LuxR_autoind-bd_dom"/>
</dbReference>
<evidence type="ECO:0000313" key="6">
    <source>
        <dbReference type="Proteomes" id="UP000193570"/>
    </source>
</evidence>
<evidence type="ECO:0000256" key="3">
    <source>
        <dbReference type="ARBA" id="ARBA00023163"/>
    </source>
</evidence>
<evidence type="ECO:0000313" key="5">
    <source>
        <dbReference type="EMBL" id="SLN30104.1"/>
    </source>
</evidence>
<dbReference type="InterPro" id="IPR016032">
    <property type="entry name" value="Sig_transdc_resp-reg_C-effctor"/>
</dbReference>
<dbReference type="CDD" id="cd06170">
    <property type="entry name" value="LuxR_C_like"/>
    <property type="match status" value="1"/>
</dbReference>
<feature type="domain" description="HTH luxR-type" evidence="4">
    <location>
        <begin position="163"/>
        <end position="228"/>
    </location>
</feature>
<proteinExistence type="predicted"/>
<keyword evidence="3" id="KW-0804">Transcription</keyword>
<name>A0A1X6YT71_9RHOB</name>
<dbReference type="Gene3D" id="1.10.10.10">
    <property type="entry name" value="Winged helix-like DNA-binding domain superfamily/Winged helix DNA-binding domain"/>
    <property type="match status" value="1"/>
</dbReference>
<keyword evidence="2" id="KW-0238">DNA-binding</keyword>
<dbReference type="PRINTS" id="PR00038">
    <property type="entry name" value="HTHLUXR"/>
</dbReference>
<dbReference type="PANTHER" id="PTHR44688">
    <property type="entry name" value="DNA-BINDING TRANSCRIPTIONAL ACTIVATOR DEVR_DOSR"/>
    <property type="match status" value="1"/>
</dbReference>
<reference evidence="5 6" key="1">
    <citation type="submission" date="2017-03" db="EMBL/GenBank/DDBJ databases">
        <authorList>
            <person name="Afonso C.L."/>
            <person name="Miller P.J."/>
            <person name="Scott M.A."/>
            <person name="Spackman E."/>
            <person name="Goraichik I."/>
            <person name="Dimitrov K.M."/>
            <person name="Suarez D.L."/>
            <person name="Swayne D.E."/>
        </authorList>
    </citation>
    <scope>NUCLEOTIDE SEQUENCE [LARGE SCALE GENOMIC DNA]</scope>
    <source>
        <strain evidence="5 6">CECT 8625</strain>
    </source>
</reference>